<dbReference type="GO" id="GO:0015920">
    <property type="term" value="P:lipopolysaccharide transport"/>
    <property type="evidence" value="ECO:0007669"/>
    <property type="project" value="TreeGrafter"/>
</dbReference>
<evidence type="ECO:0000256" key="6">
    <source>
        <dbReference type="ARBA" id="ARBA00022989"/>
    </source>
</evidence>
<comment type="similarity">
    <text evidence="3">Belongs to the LptF/LptG family.</text>
</comment>
<dbReference type="Pfam" id="PF03739">
    <property type="entry name" value="LptF_LptG"/>
    <property type="match status" value="1"/>
</dbReference>
<evidence type="ECO:0000256" key="5">
    <source>
        <dbReference type="ARBA" id="ARBA00022692"/>
    </source>
</evidence>
<evidence type="ECO:0000256" key="2">
    <source>
        <dbReference type="ARBA" id="ARBA00004651"/>
    </source>
</evidence>
<feature type="transmembrane region" description="Helical" evidence="9">
    <location>
        <begin position="60"/>
        <end position="81"/>
    </location>
</feature>
<proteinExistence type="inferred from homology"/>
<evidence type="ECO:0000256" key="3">
    <source>
        <dbReference type="ARBA" id="ARBA00007725"/>
    </source>
</evidence>
<comment type="function">
    <text evidence="1">Part of the ABC transporter complex LptBFG involved in the translocation of lipopolysaccharide (LPS) from the inner membrane to the outer membrane.</text>
</comment>
<evidence type="ECO:0000256" key="8">
    <source>
        <dbReference type="ARBA" id="ARBA00026081"/>
    </source>
</evidence>
<dbReference type="InterPro" id="IPR005495">
    <property type="entry name" value="LptG/LptF_permease"/>
</dbReference>
<dbReference type="GO" id="GO:0055085">
    <property type="term" value="P:transmembrane transport"/>
    <property type="evidence" value="ECO:0007669"/>
    <property type="project" value="InterPro"/>
</dbReference>
<evidence type="ECO:0000256" key="4">
    <source>
        <dbReference type="ARBA" id="ARBA00022475"/>
    </source>
</evidence>
<reference evidence="10 11" key="1">
    <citation type="submission" date="2017-08" db="EMBL/GenBank/DDBJ databases">
        <title>Halovibrio sewagensis sp. nov., isolated from wastewater of high salinity.</title>
        <authorList>
            <person name="Dong X."/>
            <person name="Zhang G."/>
        </authorList>
    </citation>
    <scope>NUCLEOTIDE SEQUENCE [LARGE SCALE GENOMIC DNA]</scope>
    <source>
        <strain evidence="10 11">YL5-2</strain>
    </source>
</reference>
<evidence type="ECO:0000313" key="11">
    <source>
        <dbReference type="Proteomes" id="UP000218896"/>
    </source>
</evidence>
<dbReference type="Proteomes" id="UP000218896">
    <property type="component" value="Unassembled WGS sequence"/>
</dbReference>
<comment type="subunit">
    <text evidence="8">Component of the lipopolysaccharide transport and assembly complex. The LptBFG transporter is composed of two ATP-binding proteins (LptB) and two transmembrane proteins (LptF and LptG).</text>
</comment>
<keyword evidence="11" id="KW-1185">Reference proteome</keyword>
<evidence type="ECO:0000256" key="9">
    <source>
        <dbReference type="SAM" id="Phobius"/>
    </source>
</evidence>
<keyword evidence="6 9" id="KW-1133">Transmembrane helix</keyword>
<accession>A0A2A2F7Z4</accession>
<dbReference type="OrthoDB" id="9776227at2"/>
<dbReference type="NCBIfam" id="TIGR04408">
    <property type="entry name" value="LptG_lptG"/>
    <property type="match status" value="1"/>
</dbReference>
<protein>
    <submittedName>
        <fullName evidence="10">LPS export ABC transporter permease LptG</fullName>
    </submittedName>
</protein>
<feature type="transmembrane region" description="Helical" evidence="9">
    <location>
        <begin position="271"/>
        <end position="290"/>
    </location>
</feature>
<evidence type="ECO:0000256" key="7">
    <source>
        <dbReference type="ARBA" id="ARBA00023136"/>
    </source>
</evidence>
<keyword evidence="7 9" id="KW-0472">Membrane</keyword>
<feature type="transmembrane region" description="Helical" evidence="9">
    <location>
        <begin position="326"/>
        <end position="348"/>
    </location>
</feature>
<comment type="caution">
    <text evidence="10">The sequence shown here is derived from an EMBL/GenBank/DDBJ whole genome shotgun (WGS) entry which is preliminary data.</text>
</comment>
<keyword evidence="5 9" id="KW-0812">Transmembrane</keyword>
<dbReference type="PANTHER" id="PTHR33529">
    <property type="entry name" value="SLR0882 PROTEIN-RELATED"/>
    <property type="match status" value="1"/>
</dbReference>
<organism evidence="10 11">
    <name type="scientific">Halovibrio salipaludis</name>
    <dbReference type="NCBI Taxonomy" id="2032626"/>
    <lineage>
        <taxon>Bacteria</taxon>
        <taxon>Pseudomonadati</taxon>
        <taxon>Pseudomonadota</taxon>
        <taxon>Gammaproteobacteria</taxon>
        <taxon>Oceanospirillales</taxon>
        <taxon>Halomonadaceae</taxon>
        <taxon>Halovibrio</taxon>
    </lineage>
</organism>
<name>A0A2A2F7Z4_9GAMM</name>
<evidence type="ECO:0000256" key="1">
    <source>
        <dbReference type="ARBA" id="ARBA00002265"/>
    </source>
</evidence>
<dbReference type="InterPro" id="IPR030923">
    <property type="entry name" value="LptG"/>
</dbReference>
<sequence length="352" mass="38825">MRLIDGYVMRVVAASILLVLLVVQALDFVFAYIAELEDTTNDYQAWEAFLFMLYTLPRRIYEFLPLAAFMGALVGLGQLANNSELVVVRAAGVSLGRIAWSAMKPALVVVLVSLVIGDFVAPPAEQAAQSNKAVARHGGQAAATHGFWHREDDVFMHFNTVLPNGELHGVSLFRFGEGEWLEEALYAERGEYQGDYWQLHDVSHSRIREQSVSTEKQETFRWENGLSPDVLSVLTVRPDRLAISGLYTYATYMESQGLNASDYWLAFWKKTLQPLGTAAMVLLAISFVFGPLRSVTMGFRIFCGLLAGLGFKYTQDLLGPMSLVYGFSPALATIVPIAIAGTIGVVLLRRAG</sequence>
<evidence type="ECO:0000313" key="10">
    <source>
        <dbReference type="EMBL" id="PAU80663.1"/>
    </source>
</evidence>
<dbReference type="PANTHER" id="PTHR33529:SF2">
    <property type="entry name" value="LIPOPOLYSACCHARIDE EXPORT SYSTEM PERMEASE PROTEIN LPTG"/>
    <property type="match status" value="1"/>
</dbReference>
<dbReference type="GO" id="GO:0043190">
    <property type="term" value="C:ATP-binding cassette (ABC) transporter complex"/>
    <property type="evidence" value="ECO:0007669"/>
    <property type="project" value="InterPro"/>
</dbReference>
<dbReference type="EMBL" id="NSKD01000003">
    <property type="protein sequence ID" value="PAU80663.1"/>
    <property type="molecule type" value="Genomic_DNA"/>
</dbReference>
<dbReference type="AlphaFoldDB" id="A0A2A2F7Z4"/>
<keyword evidence="4" id="KW-1003">Cell membrane</keyword>
<gene>
    <name evidence="10" type="primary">lptG</name>
    <name evidence="10" type="ORF">CK501_09615</name>
</gene>
<comment type="subcellular location">
    <subcellularLocation>
        <location evidence="2">Cell membrane</location>
        <topology evidence="2">Multi-pass membrane protein</topology>
    </subcellularLocation>
</comment>
<dbReference type="RefSeq" id="WP_095617494.1">
    <property type="nucleotide sequence ID" value="NZ_NSKD01000003.1"/>
</dbReference>